<evidence type="ECO:0000256" key="3">
    <source>
        <dbReference type="ARBA" id="ARBA00023163"/>
    </source>
</evidence>
<reference evidence="7 8" key="1">
    <citation type="journal article" date="2024" name="G3 (Bethesda)">
        <title>Genome assembly of Hibiscus sabdariffa L. provides insights into metabolisms of medicinal natural products.</title>
        <authorList>
            <person name="Kim T."/>
        </authorList>
    </citation>
    <scope>NUCLEOTIDE SEQUENCE [LARGE SCALE GENOMIC DNA]</scope>
    <source>
        <strain evidence="7">TK-2024</strain>
        <tissue evidence="7">Old leaves</tissue>
    </source>
</reference>
<keyword evidence="4" id="KW-0539">Nucleus</keyword>
<name>A0ABR2AKW2_9ROSI</name>
<sequence length="375" mass="41880">MDRKNKNVVQQIPSATPVWPKYPIAAATSVRASASASANPFSFIMSPSKPPISPTSFNYVAQKPYFMKQPGVGLCAGASSSGTQASFFPGFNPFCLRGEINKADHQKHFPQPAEKMILGPSPNTAVGSAVQSRGNRCSEQSMDPKKLKRVLSNRLSAQRSRIRKLQHISDMEKKMEYLQILVAVLSSQVQQQKERQTFLRNEQEHLQNQLSACANRKIKVDAEIEEKKAEVKRLRELQLTLQMRAQNMAVWEHNGLPTVEMPINPSLNNSGTGQPLYFSSDQVDGEEDLITEEINRMNQLNLHQEDPGHMVLPGWEAGGGDFTNVGLVQSGPQQLQNSFPNQPQQQRIGNFKFDSGFGELEKIFNINPRNDSHIN</sequence>
<organism evidence="7 8">
    <name type="scientific">Hibiscus sabdariffa</name>
    <name type="common">roselle</name>
    <dbReference type="NCBI Taxonomy" id="183260"/>
    <lineage>
        <taxon>Eukaryota</taxon>
        <taxon>Viridiplantae</taxon>
        <taxon>Streptophyta</taxon>
        <taxon>Embryophyta</taxon>
        <taxon>Tracheophyta</taxon>
        <taxon>Spermatophyta</taxon>
        <taxon>Magnoliopsida</taxon>
        <taxon>eudicotyledons</taxon>
        <taxon>Gunneridae</taxon>
        <taxon>Pentapetalae</taxon>
        <taxon>rosids</taxon>
        <taxon>malvids</taxon>
        <taxon>Malvales</taxon>
        <taxon>Malvaceae</taxon>
        <taxon>Malvoideae</taxon>
        <taxon>Hibiscus</taxon>
    </lineage>
</organism>
<evidence type="ECO:0000256" key="5">
    <source>
        <dbReference type="SAM" id="Coils"/>
    </source>
</evidence>
<dbReference type="InterPro" id="IPR052483">
    <property type="entry name" value="bZIP_transcription_regulators"/>
</dbReference>
<dbReference type="SUPFAM" id="SSF57959">
    <property type="entry name" value="Leucine zipper domain"/>
    <property type="match status" value="1"/>
</dbReference>
<dbReference type="Pfam" id="PF07716">
    <property type="entry name" value="bZIP_2"/>
    <property type="match status" value="1"/>
</dbReference>
<proteinExistence type="predicted"/>
<keyword evidence="2" id="KW-0805">Transcription regulation</keyword>
<dbReference type="PANTHER" id="PTHR46391">
    <property type="entry name" value="BASIC LEUCINE ZIPPER 34"/>
    <property type="match status" value="1"/>
</dbReference>
<dbReference type="PANTHER" id="PTHR46391:SF35">
    <property type="entry name" value="BASIC LEUCINE ZIPPER 34-LIKE ISOFORM X1"/>
    <property type="match status" value="1"/>
</dbReference>
<keyword evidence="3" id="KW-0804">Transcription</keyword>
<evidence type="ECO:0000313" key="8">
    <source>
        <dbReference type="Proteomes" id="UP001472677"/>
    </source>
</evidence>
<evidence type="ECO:0000259" key="6">
    <source>
        <dbReference type="PROSITE" id="PS50217"/>
    </source>
</evidence>
<dbReference type="EMBL" id="JBBPBM010000551">
    <property type="protein sequence ID" value="KAK8494242.1"/>
    <property type="molecule type" value="Genomic_DNA"/>
</dbReference>
<evidence type="ECO:0000256" key="4">
    <source>
        <dbReference type="ARBA" id="ARBA00023242"/>
    </source>
</evidence>
<keyword evidence="8" id="KW-1185">Reference proteome</keyword>
<dbReference type="CDD" id="cd14703">
    <property type="entry name" value="bZIP_plant_RF2"/>
    <property type="match status" value="1"/>
</dbReference>
<dbReference type="Gene3D" id="3.30.160.60">
    <property type="entry name" value="Classic Zinc Finger"/>
    <property type="match status" value="1"/>
</dbReference>
<evidence type="ECO:0000313" key="7">
    <source>
        <dbReference type="EMBL" id="KAK8494242.1"/>
    </source>
</evidence>
<feature type="coiled-coil region" evidence="5">
    <location>
        <begin position="189"/>
        <end position="244"/>
    </location>
</feature>
<dbReference type="InterPro" id="IPR044759">
    <property type="entry name" value="bZIP_RF2"/>
</dbReference>
<dbReference type="InterPro" id="IPR004827">
    <property type="entry name" value="bZIP"/>
</dbReference>
<comment type="subcellular location">
    <subcellularLocation>
        <location evidence="1">Nucleus</location>
    </subcellularLocation>
</comment>
<evidence type="ECO:0000256" key="2">
    <source>
        <dbReference type="ARBA" id="ARBA00023015"/>
    </source>
</evidence>
<dbReference type="Proteomes" id="UP001472677">
    <property type="component" value="Unassembled WGS sequence"/>
</dbReference>
<dbReference type="PROSITE" id="PS50217">
    <property type="entry name" value="BZIP"/>
    <property type="match status" value="1"/>
</dbReference>
<dbReference type="SMART" id="SM00338">
    <property type="entry name" value="BRLZ"/>
    <property type="match status" value="1"/>
</dbReference>
<accession>A0ABR2AKW2</accession>
<gene>
    <name evidence="7" type="ORF">V6N12_033856</name>
</gene>
<dbReference type="PROSITE" id="PS00036">
    <property type="entry name" value="BZIP_BASIC"/>
    <property type="match status" value="1"/>
</dbReference>
<protein>
    <recommendedName>
        <fullName evidence="6">BZIP domain-containing protein</fullName>
    </recommendedName>
</protein>
<feature type="domain" description="BZIP" evidence="6">
    <location>
        <begin position="143"/>
        <end position="206"/>
    </location>
</feature>
<dbReference type="InterPro" id="IPR046347">
    <property type="entry name" value="bZIP_sf"/>
</dbReference>
<keyword evidence="5" id="KW-0175">Coiled coil</keyword>
<comment type="caution">
    <text evidence="7">The sequence shown here is derived from an EMBL/GenBank/DDBJ whole genome shotgun (WGS) entry which is preliminary data.</text>
</comment>
<evidence type="ECO:0000256" key="1">
    <source>
        <dbReference type="ARBA" id="ARBA00004123"/>
    </source>
</evidence>